<accession>A0A1H4AUJ0</accession>
<dbReference type="RefSeq" id="WP_093244018.1">
    <property type="nucleotide sequence ID" value="NZ_FNQF01000005.1"/>
</dbReference>
<dbReference type="Gene3D" id="2.60.40.10">
    <property type="entry name" value="Immunoglobulins"/>
    <property type="match status" value="1"/>
</dbReference>
<dbReference type="EMBL" id="FNQF01000005">
    <property type="protein sequence ID" value="SEA39589.1"/>
    <property type="molecule type" value="Genomic_DNA"/>
</dbReference>
<feature type="domain" description="Type 9 secretion system plug protein N-terminal" evidence="1">
    <location>
        <begin position="29"/>
        <end position="151"/>
    </location>
</feature>
<organism evidence="2 3">
    <name type="scientific">Psychroflexus halocasei</name>
    <dbReference type="NCBI Taxonomy" id="908615"/>
    <lineage>
        <taxon>Bacteria</taxon>
        <taxon>Pseudomonadati</taxon>
        <taxon>Bacteroidota</taxon>
        <taxon>Flavobacteriia</taxon>
        <taxon>Flavobacteriales</taxon>
        <taxon>Flavobacteriaceae</taxon>
        <taxon>Psychroflexus</taxon>
    </lineage>
</organism>
<dbReference type="Pfam" id="PF17116">
    <property type="entry name" value="T9SS_plug_1st"/>
    <property type="match status" value="1"/>
</dbReference>
<dbReference type="STRING" id="908615.SAMN05421540_105150"/>
<reference evidence="2 3" key="1">
    <citation type="submission" date="2016-10" db="EMBL/GenBank/DDBJ databases">
        <authorList>
            <person name="de Groot N.N."/>
        </authorList>
    </citation>
    <scope>NUCLEOTIDE SEQUENCE [LARGE SCALE GENOMIC DNA]</scope>
    <source>
        <strain evidence="2 3">DSM 23581</strain>
    </source>
</reference>
<evidence type="ECO:0000313" key="3">
    <source>
        <dbReference type="Proteomes" id="UP000198820"/>
    </source>
</evidence>
<evidence type="ECO:0000259" key="1">
    <source>
        <dbReference type="Pfam" id="PF17116"/>
    </source>
</evidence>
<dbReference type="Proteomes" id="UP000198820">
    <property type="component" value="Unassembled WGS sequence"/>
</dbReference>
<dbReference type="InterPro" id="IPR031345">
    <property type="entry name" value="T9SS_Plug_N"/>
</dbReference>
<keyword evidence="3" id="KW-1185">Reference proteome</keyword>
<protein>
    <recommendedName>
        <fullName evidence="1">Type 9 secretion system plug protein N-terminal domain-containing protein</fullName>
    </recommendedName>
</protein>
<dbReference type="InterPro" id="IPR013783">
    <property type="entry name" value="Ig-like_fold"/>
</dbReference>
<evidence type="ECO:0000313" key="2">
    <source>
        <dbReference type="EMBL" id="SEA39589.1"/>
    </source>
</evidence>
<gene>
    <name evidence="2" type="ORF">SAMN05421540_105150</name>
</gene>
<name>A0A1H4AUJ0_9FLAO</name>
<dbReference type="AlphaFoldDB" id="A0A1H4AUJ0"/>
<proteinExistence type="predicted"/>
<sequence>MKTSYLIVFILSFYVSFSQVYETPPTENIKTIIFQSSSDEFSGTPIMKMNDRLILKFDDLKGAESDYYYEIEHYNFDWTKSDLSKSEYLEGFDDLRILNFQNSFNTLQSYTNYSLNLPNKDTRAFKKTGNYLLKIKNDAGQVVFTRKFIVVNNEVKVKMSVLEDRRLDYANQKQVINFEIGQDDFFFKNPKQSVKVVLIKNNDFSNGIYNLKPQYNQGNILIYRHNDESSFWGGNEYRNFDTKDIRLGTSQIRRVELTDIYNSYLFKDYDRSTKEYTYNPDINGSFLLNVINADQLDKEADYTRVHFKLQTNQDLSDGEVHVYGKFNNYTLNDDTMLKLNPNTGSYENSMLFKQGFYNYKYVFWSQEKGFNDIKISGSHTETENLYSIIVYYRPVGTRYDKVIGTGHLISRNIKK</sequence>